<sequence>MNQKLWELIQELADKSQIGTAELAVAGANLDSEVSSVFNKHMSKGDVVNAPIEWA</sequence>
<dbReference type="RefSeq" id="WP_177184631.1">
    <property type="nucleotide sequence ID" value="NZ_FOOY01000005.1"/>
</dbReference>
<evidence type="ECO:0000313" key="1">
    <source>
        <dbReference type="EMBL" id="SFG15206.1"/>
    </source>
</evidence>
<organism evidence="1 2">
    <name type="scientific">Sporolactobacillus nakayamae</name>
    <dbReference type="NCBI Taxonomy" id="269670"/>
    <lineage>
        <taxon>Bacteria</taxon>
        <taxon>Bacillati</taxon>
        <taxon>Bacillota</taxon>
        <taxon>Bacilli</taxon>
        <taxon>Bacillales</taxon>
        <taxon>Sporolactobacillaceae</taxon>
        <taxon>Sporolactobacillus</taxon>
    </lineage>
</organism>
<evidence type="ECO:0000313" key="2">
    <source>
        <dbReference type="Proteomes" id="UP000198752"/>
    </source>
</evidence>
<protein>
    <submittedName>
        <fullName evidence="1">Uncharacterized protein</fullName>
    </submittedName>
</protein>
<keyword evidence="2" id="KW-1185">Reference proteome</keyword>
<dbReference type="AlphaFoldDB" id="A0A1I2PNK7"/>
<dbReference type="EMBL" id="FOOY01000005">
    <property type="protein sequence ID" value="SFG15206.1"/>
    <property type="molecule type" value="Genomic_DNA"/>
</dbReference>
<name>A0A1I2PNK7_9BACL</name>
<dbReference type="Proteomes" id="UP000198752">
    <property type="component" value="Unassembled WGS sequence"/>
</dbReference>
<proteinExistence type="predicted"/>
<dbReference type="STRING" id="269670.SAMN02982927_00802"/>
<accession>A0A1I2PNK7</accession>
<gene>
    <name evidence="1" type="ORF">SAMN02982927_00802</name>
</gene>
<reference evidence="2" key="1">
    <citation type="submission" date="2016-10" db="EMBL/GenBank/DDBJ databases">
        <authorList>
            <person name="Varghese N."/>
            <person name="Submissions S."/>
        </authorList>
    </citation>
    <scope>NUCLEOTIDE SEQUENCE [LARGE SCALE GENOMIC DNA]</scope>
    <source>
        <strain evidence="2">ATCC 700379</strain>
    </source>
</reference>